<dbReference type="SUPFAM" id="SSF49785">
    <property type="entry name" value="Galactose-binding domain-like"/>
    <property type="match status" value="1"/>
</dbReference>
<evidence type="ECO:0000313" key="4">
    <source>
        <dbReference type="EMBL" id="KIV99196.1"/>
    </source>
</evidence>
<organism evidence="4 5">
    <name type="scientific">Verruconis gallopava</name>
    <dbReference type="NCBI Taxonomy" id="253628"/>
    <lineage>
        <taxon>Eukaryota</taxon>
        <taxon>Fungi</taxon>
        <taxon>Dikarya</taxon>
        <taxon>Ascomycota</taxon>
        <taxon>Pezizomycotina</taxon>
        <taxon>Dothideomycetes</taxon>
        <taxon>Pleosporomycetidae</taxon>
        <taxon>Venturiales</taxon>
        <taxon>Sympoventuriaceae</taxon>
        <taxon>Verruconis</taxon>
    </lineage>
</organism>
<dbReference type="HOGENOM" id="CLU_072377_2_0_1"/>
<dbReference type="Gene3D" id="2.60.120.470">
    <property type="entry name" value="PITH domain"/>
    <property type="match status" value="1"/>
</dbReference>
<gene>
    <name evidence="4" type="ORF">PV09_09147</name>
</gene>
<reference evidence="4 5" key="1">
    <citation type="submission" date="2015-01" db="EMBL/GenBank/DDBJ databases">
        <title>The Genome Sequence of Ochroconis gallopava CBS43764.</title>
        <authorList>
            <consortium name="The Broad Institute Genomics Platform"/>
            <person name="Cuomo C."/>
            <person name="de Hoog S."/>
            <person name="Gorbushina A."/>
            <person name="Stielow B."/>
            <person name="Teixiera M."/>
            <person name="Abouelleil A."/>
            <person name="Chapman S.B."/>
            <person name="Priest M."/>
            <person name="Young S.K."/>
            <person name="Wortman J."/>
            <person name="Nusbaum C."/>
            <person name="Birren B."/>
        </authorList>
    </citation>
    <scope>NUCLEOTIDE SEQUENCE [LARGE SCALE GENOMIC DNA]</scope>
    <source>
        <strain evidence="4 5">CBS 43764</strain>
    </source>
</reference>
<dbReference type="InterPro" id="IPR010400">
    <property type="entry name" value="PITH_dom"/>
</dbReference>
<name>A0A0D1YEN7_9PEZI</name>
<evidence type="ECO:0000313" key="5">
    <source>
        <dbReference type="Proteomes" id="UP000053259"/>
    </source>
</evidence>
<accession>A0A0D1YEN7</accession>
<dbReference type="STRING" id="253628.A0A0D1YEN7"/>
<dbReference type="EMBL" id="KN847582">
    <property type="protein sequence ID" value="KIV99196.1"/>
    <property type="molecule type" value="Genomic_DNA"/>
</dbReference>
<dbReference type="InParanoid" id="A0A0D1YEN7"/>
<feature type="region of interest" description="Disordered" evidence="2">
    <location>
        <begin position="1"/>
        <end position="29"/>
    </location>
</feature>
<evidence type="ECO:0000256" key="1">
    <source>
        <dbReference type="ARBA" id="ARBA00025788"/>
    </source>
</evidence>
<dbReference type="InterPro" id="IPR045099">
    <property type="entry name" value="PITH1-like"/>
</dbReference>
<dbReference type="Pfam" id="PF06201">
    <property type="entry name" value="PITH"/>
    <property type="match status" value="1"/>
</dbReference>
<dbReference type="AlphaFoldDB" id="A0A0D1YEN7"/>
<dbReference type="Proteomes" id="UP000053259">
    <property type="component" value="Unassembled WGS sequence"/>
</dbReference>
<dbReference type="PANTHER" id="PTHR12175">
    <property type="entry name" value="AD039 HT014 THIOREDOXIN FAMILY TRP26"/>
    <property type="match status" value="1"/>
</dbReference>
<dbReference type="InterPro" id="IPR037047">
    <property type="entry name" value="PITH_dom_sf"/>
</dbReference>
<dbReference type="PROSITE" id="PS51532">
    <property type="entry name" value="PITH"/>
    <property type="match status" value="1"/>
</dbReference>
<dbReference type="InterPro" id="IPR008979">
    <property type="entry name" value="Galactose-bd-like_sf"/>
</dbReference>
<keyword evidence="5" id="KW-1185">Reference proteome</keyword>
<comment type="similarity">
    <text evidence="1">Belongs to the PITHD1 family.</text>
</comment>
<sequence length="224" mass="24983">MPNHHDHYDGAEPIDHSHDHGQDHSHEDDQTPALQNLLYQQIDTSKVTCLNEAVPQSGRAVLQKTWAQRFDPEPELRSDADEQLLLYVPFTGQVRLHEILLRTSTSESAPSTLKVFVNQDNMDFEVASQMAPTQVFELPQSNEVQPLAVQRAKFSTARSLTLFFEDNWGGDDTTIISYIAFKGDFMQLNKEPVSFLYEAAANPADHQAIVGTKIGGAGHNIRGA</sequence>
<evidence type="ECO:0000259" key="3">
    <source>
        <dbReference type="PROSITE" id="PS51532"/>
    </source>
</evidence>
<dbReference type="VEuPathDB" id="FungiDB:PV09_09147"/>
<dbReference type="GeneID" id="27317120"/>
<dbReference type="RefSeq" id="XP_016209066.1">
    <property type="nucleotide sequence ID" value="XM_016363146.1"/>
</dbReference>
<feature type="domain" description="PITH" evidence="3">
    <location>
        <begin position="27"/>
        <end position="201"/>
    </location>
</feature>
<dbReference type="GO" id="GO:0005634">
    <property type="term" value="C:nucleus"/>
    <property type="evidence" value="ECO:0007669"/>
    <property type="project" value="TreeGrafter"/>
</dbReference>
<protein>
    <recommendedName>
        <fullName evidence="3">PITH domain-containing protein</fullName>
    </recommendedName>
</protein>
<dbReference type="GO" id="GO:0005737">
    <property type="term" value="C:cytoplasm"/>
    <property type="evidence" value="ECO:0007669"/>
    <property type="project" value="UniProtKB-ARBA"/>
</dbReference>
<evidence type="ECO:0000256" key="2">
    <source>
        <dbReference type="SAM" id="MobiDB-lite"/>
    </source>
</evidence>
<dbReference type="PANTHER" id="PTHR12175:SF1">
    <property type="entry name" value="PITH DOMAIN-CONTAINING PROTEIN 1"/>
    <property type="match status" value="1"/>
</dbReference>
<proteinExistence type="inferred from homology"/>
<dbReference type="OrthoDB" id="2635at2759"/>